<dbReference type="EMBL" id="AZBU02000009">
    <property type="protein sequence ID" value="TKR64597.1"/>
    <property type="molecule type" value="Genomic_DNA"/>
</dbReference>
<accession>A0A4U5M6T6</accession>
<reference evidence="1 2" key="2">
    <citation type="journal article" date="2019" name="G3 (Bethesda)">
        <title>Hybrid Assembly of the Genome of the Entomopathogenic Nematode Steinernema carpocapsae Identifies the X-Chromosome.</title>
        <authorList>
            <person name="Serra L."/>
            <person name="Macchietto M."/>
            <person name="Macias-Munoz A."/>
            <person name="McGill C.J."/>
            <person name="Rodriguez I.M."/>
            <person name="Rodriguez B."/>
            <person name="Murad R."/>
            <person name="Mortazavi A."/>
        </authorList>
    </citation>
    <scope>NUCLEOTIDE SEQUENCE [LARGE SCALE GENOMIC DNA]</scope>
    <source>
        <strain evidence="1 2">ALL</strain>
    </source>
</reference>
<keyword evidence="2" id="KW-1185">Reference proteome</keyword>
<sequence length="538" mass="60856">MDQLSPKPKMGNKCLEMCCSLCRSTKESKSIYGVRQACAEFFKRMTKGVLNKGALFQCNGGRPKNGKKSCCKCEKLQRFENCLRHGMKMENVKEFSKRVSNTETFVAEIRQQLYKNMRNASCCRSKRGRSVSDSVPLDDPETFTYPVSFLKHATSYKATEELGSFNYFFPNLHLNSKKSPQKCQIPDQCPDHTDVVFQAYPAQTPVHSYNLKTANTDLELIDNLVHYLKSTDPQDFQSQSSICETISEHYWSDIKAIMADETLVSYYHVSQNNVDVWSAYHFTAPYIQSTVSEAFCSNEWTDFNLNAIITDQPLDGAVTTSQVSRCASSPGQVQPNNSLPDWTAQLWTSVKAQKDGFYNELVSVATPEQNFLSFLDSADKRKSVSLDIDLLKELIKQVNDRITEQVNLAPLTSDSLNALVSAAKDVYKTESIRERIYVVPNTYHCAEIEEYTRKLRLICEDLSENNISDTDLAKALVAIILKVVLPTEDPTATETNSNCCWKAVVDKLMEFAQKLTKAAKCPRHDLSVLVYKSDYMEA</sequence>
<name>A0A4U5M6T6_STECR</name>
<dbReference type="Proteomes" id="UP000298663">
    <property type="component" value="Unassembled WGS sequence"/>
</dbReference>
<evidence type="ECO:0000313" key="1">
    <source>
        <dbReference type="EMBL" id="TKR64597.1"/>
    </source>
</evidence>
<evidence type="ECO:0000313" key="2">
    <source>
        <dbReference type="Proteomes" id="UP000298663"/>
    </source>
</evidence>
<proteinExistence type="predicted"/>
<dbReference type="AlphaFoldDB" id="A0A4U5M6T6"/>
<protein>
    <submittedName>
        <fullName evidence="1">Uncharacterized protein</fullName>
    </submittedName>
</protein>
<reference evidence="1 2" key="1">
    <citation type="journal article" date="2015" name="Genome Biol.">
        <title>Comparative genomics of Steinernema reveals deeply conserved gene regulatory networks.</title>
        <authorList>
            <person name="Dillman A.R."/>
            <person name="Macchietto M."/>
            <person name="Porter C.F."/>
            <person name="Rogers A."/>
            <person name="Williams B."/>
            <person name="Antoshechkin I."/>
            <person name="Lee M.M."/>
            <person name="Goodwin Z."/>
            <person name="Lu X."/>
            <person name="Lewis E.E."/>
            <person name="Goodrich-Blair H."/>
            <person name="Stock S.P."/>
            <person name="Adams B.J."/>
            <person name="Sternberg P.W."/>
            <person name="Mortazavi A."/>
        </authorList>
    </citation>
    <scope>NUCLEOTIDE SEQUENCE [LARGE SCALE GENOMIC DNA]</scope>
    <source>
        <strain evidence="1 2">ALL</strain>
    </source>
</reference>
<organism evidence="1 2">
    <name type="scientific">Steinernema carpocapsae</name>
    <name type="common">Entomopathogenic nematode</name>
    <dbReference type="NCBI Taxonomy" id="34508"/>
    <lineage>
        <taxon>Eukaryota</taxon>
        <taxon>Metazoa</taxon>
        <taxon>Ecdysozoa</taxon>
        <taxon>Nematoda</taxon>
        <taxon>Chromadorea</taxon>
        <taxon>Rhabditida</taxon>
        <taxon>Tylenchina</taxon>
        <taxon>Panagrolaimomorpha</taxon>
        <taxon>Strongyloidoidea</taxon>
        <taxon>Steinernematidae</taxon>
        <taxon>Steinernema</taxon>
    </lineage>
</organism>
<comment type="caution">
    <text evidence="1">The sequence shown here is derived from an EMBL/GenBank/DDBJ whole genome shotgun (WGS) entry which is preliminary data.</text>
</comment>
<dbReference type="OrthoDB" id="5849277at2759"/>
<gene>
    <name evidence="1" type="ORF">L596_025101</name>
</gene>